<sequence length="54" mass="6787">MLKRINIFKITHPYKIRINFIRMCLFMPWYIIIIIFIIVCLIGIWIANWYKNKR</sequence>
<reference evidence="2" key="1">
    <citation type="submission" date="2009-06" db="EMBL/GenBank/DDBJ databases">
        <authorList>
            <consortium name="US DOE Joint Genome Institute (JGI-PGF)"/>
            <person name="Lucas S."/>
            <person name="Copeland A."/>
            <person name="Lapidus A."/>
            <person name="Glavina del Rio T."/>
            <person name="Dalin E."/>
            <person name="Tice H."/>
            <person name="Bruce D."/>
            <person name="Goodwin L."/>
            <person name="Pitluck S."/>
            <person name="Kyrpides N."/>
            <person name="Mavromatis K."/>
            <person name="Ivanova N."/>
            <person name="Saunders E."/>
            <person name="Brettin T."/>
            <person name="Detter J.C."/>
            <person name="Han C."/>
            <person name="Larimer F."/>
            <person name="Land M."/>
            <person name="Hauser L."/>
            <person name="Markowitz V."/>
            <person name="Cheng J.-F."/>
            <person name="Hugenholtz P."/>
            <person name="Woyke T."/>
            <person name="Wu D."/>
            <person name="Gronow S."/>
            <person name="Klenk H.-P."/>
            <person name="Eisen J.A."/>
        </authorList>
    </citation>
    <scope>NUCLEOTIDE SEQUENCE</scope>
    <source>
        <strain evidence="2">Eklund 17B</strain>
    </source>
</reference>
<name>B2TN96_CLOBB</name>
<keyword evidence="1" id="KW-0472">Membrane</keyword>
<protein>
    <submittedName>
        <fullName evidence="2">Uncharacterized protein</fullName>
    </submittedName>
</protein>
<dbReference type="HOGENOM" id="CLU_3041909_0_0_9"/>
<evidence type="ECO:0000313" key="2">
    <source>
        <dbReference type="EMBL" id="ACD23898.1"/>
    </source>
</evidence>
<dbReference type="EMBL" id="CP001056">
    <property type="protein sequence ID" value="ACD23898.1"/>
    <property type="molecule type" value="Genomic_DNA"/>
</dbReference>
<dbReference type="AlphaFoldDB" id="B2TN96"/>
<dbReference type="KEGG" id="cbk:CLL_A2514"/>
<feature type="transmembrane region" description="Helical" evidence="1">
    <location>
        <begin position="20"/>
        <end position="47"/>
    </location>
</feature>
<keyword evidence="1" id="KW-1133">Transmembrane helix</keyword>
<reference evidence="2" key="2">
    <citation type="submission" date="2009-08" db="EMBL/GenBank/DDBJ databases">
        <authorList>
            <person name="Shrivastava S."/>
            <person name="Brinkac L.M."/>
            <person name="Dodson R.J."/>
            <person name="Harkins D.M."/>
            <person name="Durkin A.S."/>
            <person name="Sutton G."/>
        </authorList>
    </citation>
    <scope>NUCLEOTIDE SEQUENCE</scope>
    <source>
        <strain evidence="2">Eklund 17B</strain>
    </source>
</reference>
<organism evidence="2">
    <name type="scientific">Clostridium botulinum (strain Eklund 17B / Type B)</name>
    <dbReference type="NCBI Taxonomy" id="935198"/>
    <lineage>
        <taxon>Bacteria</taxon>
        <taxon>Bacillati</taxon>
        <taxon>Bacillota</taxon>
        <taxon>Clostridia</taxon>
        <taxon>Eubacteriales</taxon>
        <taxon>Clostridiaceae</taxon>
        <taxon>Clostridium</taxon>
    </lineage>
</organism>
<gene>
    <name evidence="2" type="ordered locus">CLL_A2514</name>
</gene>
<accession>B2TN96</accession>
<keyword evidence="1" id="KW-0812">Transmembrane</keyword>
<proteinExistence type="predicted"/>
<evidence type="ECO:0000256" key="1">
    <source>
        <dbReference type="SAM" id="Phobius"/>
    </source>
</evidence>